<keyword evidence="3" id="KW-1185">Reference proteome</keyword>
<dbReference type="InterPro" id="IPR003754">
    <property type="entry name" value="4pyrrol_synth_uPrphyn_synth"/>
</dbReference>
<proteinExistence type="predicted"/>
<evidence type="ECO:0000313" key="3">
    <source>
        <dbReference type="Proteomes" id="UP000199302"/>
    </source>
</evidence>
<dbReference type="STRING" id="871652.SAMN04515673_102438"/>
<dbReference type="Pfam" id="PF02602">
    <property type="entry name" value="HEM4"/>
    <property type="match status" value="1"/>
</dbReference>
<name>A0A1I6D9A8_9RHOB</name>
<accession>A0A1I6D9A8</accession>
<dbReference type="OrthoDB" id="7204250at2"/>
<dbReference type="InterPro" id="IPR036108">
    <property type="entry name" value="4pyrrol_syn_uPrphyn_synt_sf"/>
</dbReference>
<dbReference type="GO" id="GO:0004852">
    <property type="term" value="F:uroporphyrinogen-III synthase activity"/>
    <property type="evidence" value="ECO:0007669"/>
    <property type="project" value="InterPro"/>
</dbReference>
<protein>
    <submittedName>
        <fullName evidence="2">Uroporphyrinogen-III synthase</fullName>
    </submittedName>
</protein>
<evidence type="ECO:0000313" key="2">
    <source>
        <dbReference type="EMBL" id="SFR01912.1"/>
    </source>
</evidence>
<reference evidence="2 3" key="1">
    <citation type="submission" date="2016-10" db="EMBL/GenBank/DDBJ databases">
        <authorList>
            <person name="de Groot N.N."/>
        </authorList>
    </citation>
    <scope>NUCLEOTIDE SEQUENCE [LARGE SCALE GENOMIC DNA]</scope>
    <source>
        <strain evidence="3">KMM 9023,NRIC 0796,JCM 17311,KCTC 23692</strain>
    </source>
</reference>
<dbReference type="GO" id="GO:0033014">
    <property type="term" value="P:tetrapyrrole biosynthetic process"/>
    <property type="evidence" value="ECO:0007669"/>
    <property type="project" value="InterPro"/>
</dbReference>
<feature type="domain" description="Tetrapyrrole biosynthesis uroporphyrinogen III synthase" evidence="1">
    <location>
        <begin position="26"/>
        <end position="204"/>
    </location>
</feature>
<dbReference type="Proteomes" id="UP000199302">
    <property type="component" value="Unassembled WGS sequence"/>
</dbReference>
<evidence type="ECO:0000259" key="1">
    <source>
        <dbReference type="Pfam" id="PF02602"/>
    </source>
</evidence>
<dbReference type="Gene3D" id="3.40.50.10090">
    <property type="match status" value="1"/>
</dbReference>
<dbReference type="SUPFAM" id="SSF69618">
    <property type="entry name" value="HemD-like"/>
    <property type="match status" value="1"/>
</dbReference>
<dbReference type="EMBL" id="FOYI01000002">
    <property type="protein sequence ID" value="SFR01912.1"/>
    <property type="molecule type" value="Genomic_DNA"/>
</dbReference>
<dbReference type="CDD" id="cd06578">
    <property type="entry name" value="HemD"/>
    <property type="match status" value="1"/>
</dbReference>
<sequence>MVQPPIVLITRPEAAARRFALTLKRARVIVSPLMRLAPAPPEEVSALLAEPFDALIFTSENAVHVVRDLPGLAGRTAFVPGPRTAEAAEEAGLTAVCAEGDARNLLALLLLRARDLRLLYLRGAEVARDLATPLLGAGISVREKVVYRQIEVPISAEAKAALEGTQPVIAPLFSARSAALLLPHLSARAPVRPIAISAGTAAVLPTPFREQTVVAAAKNGSAMSEAVQRQIDALVRVERPQRPR</sequence>
<gene>
    <name evidence="2" type="ORF">SAMN04515673_102438</name>
</gene>
<dbReference type="AlphaFoldDB" id="A0A1I6D9A8"/>
<organism evidence="2 3">
    <name type="scientific">Poseidonocella sedimentorum</name>
    <dbReference type="NCBI Taxonomy" id="871652"/>
    <lineage>
        <taxon>Bacteria</taxon>
        <taxon>Pseudomonadati</taxon>
        <taxon>Pseudomonadota</taxon>
        <taxon>Alphaproteobacteria</taxon>
        <taxon>Rhodobacterales</taxon>
        <taxon>Roseobacteraceae</taxon>
        <taxon>Poseidonocella</taxon>
    </lineage>
</organism>